<proteinExistence type="predicted"/>
<keyword evidence="1" id="KW-0472">Membrane</keyword>
<dbReference type="AlphaFoldDB" id="A0A9J6RBY3"/>
<keyword evidence="1" id="KW-1133">Transmembrane helix</keyword>
<dbReference type="PANTHER" id="PTHR35337">
    <property type="entry name" value="SLR1478 PROTEIN"/>
    <property type="match status" value="1"/>
</dbReference>
<dbReference type="Proteomes" id="UP001084197">
    <property type="component" value="Unassembled WGS sequence"/>
</dbReference>
<keyword evidence="1" id="KW-0812">Transmembrane</keyword>
<gene>
    <name evidence="2" type="ORF">OWO01_06275</name>
</gene>
<sequence>MNMKQFIQQHRGDWKALEEQARVLSKKRSQLTTTNIDQFDILYQKAAQNLSYSQTYFPNQEVTQYLNQLVSKAHNILYQTEHSSWKQVRYFFSTKFIGLLLEQWKGILIAMFLFFLGGLASFLVVADEPLQLYSILPADMAQSIMDPGDLEANAHAGNIDASLMSAQIMTNNIQVAILAFAGGLFFGILTVYILIYNGIIVGALAGLFWSSGNSYVFWAYIVPHGIIELIAIFIAGGAGLLMGYKLFVPGNLSRKYQLKRHTLRSVQLLLGTIPIFIIAGVIEGFITPADLSLEIKYAVALLTFIAFIVYMLFGKYLLQKQEVKGHHDLIPSYNETQQ</sequence>
<feature type="transmembrane region" description="Helical" evidence="1">
    <location>
        <begin position="298"/>
        <end position="318"/>
    </location>
</feature>
<feature type="transmembrane region" description="Helical" evidence="1">
    <location>
        <begin position="107"/>
        <end position="126"/>
    </location>
</feature>
<keyword evidence="3" id="KW-1185">Reference proteome</keyword>
<dbReference type="Pfam" id="PF01944">
    <property type="entry name" value="SpoIIM"/>
    <property type="match status" value="1"/>
</dbReference>
<protein>
    <submittedName>
        <fullName evidence="2">Stage II sporulation protein M</fullName>
    </submittedName>
</protein>
<comment type="caution">
    <text evidence="2">The sequence shown here is derived from an EMBL/GenBank/DDBJ whole genome shotgun (WGS) entry which is preliminary data.</text>
</comment>
<dbReference type="EMBL" id="JAPRAT010000009">
    <property type="protein sequence ID" value="MCZ0702812.1"/>
    <property type="molecule type" value="Genomic_DNA"/>
</dbReference>
<feature type="transmembrane region" description="Helical" evidence="1">
    <location>
        <begin position="200"/>
        <end position="220"/>
    </location>
</feature>
<organism evidence="2 3">
    <name type="scientific">Natronobacillus azotifigens</name>
    <dbReference type="NCBI Taxonomy" id="472978"/>
    <lineage>
        <taxon>Bacteria</taxon>
        <taxon>Bacillati</taxon>
        <taxon>Bacillota</taxon>
        <taxon>Bacilli</taxon>
        <taxon>Bacillales</taxon>
        <taxon>Bacillaceae</taxon>
        <taxon>Natronobacillus</taxon>
    </lineage>
</organism>
<name>A0A9J6RBY3_9BACI</name>
<evidence type="ECO:0000256" key="1">
    <source>
        <dbReference type="SAM" id="Phobius"/>
    </source>
</evidence>
<evidence type="ECO:0000313" key="2">
    <source>
        <dbReference type="EMBL" id="MCZ0702812.1"/>
    </source>
</evidence>
<feature type="transmembrane region" description="Helical" evidence="1">
    <location>
        <begin position="173"/>
        <end position="195"/>
    </location>
</feature>
<dbReference type="RefSeq" id="WP_268779583.1">
    <property type="nucleotide sequence ID" value="NZ_JAPRAT010000009.1"/>
</dbReference>
<feature type="transmembrane region" description="Helical" evidence="1">
    <location>
        <begin position="226"/>
        <end position="247"/>
    </location>
</feature>
<accession>A0A9J6RBY3</accession>
<reference evidence="2" key="1">
    <citation type="submission" date="2022-11" db="EMBL/GenBank/DDBJ databases">
        <title>WGS of Natronobacillus azotifigens 24KS-1, an anaerobic diazotrophic haloalkaliphile from soda-rich habitats.</title>
        <authorList>
            <person name="Sorokin D.Y."/>
            <person name="Merkel A.Y."/>
        </authorList>
    </citation>
    <scope>NUCLEOTIDE SEQUENCE</scope>
    <source>
        <strain evidence="2">24KS-1</strain>
    </source>
</reference>
<dbReference type="InterPro" id="IPR002798">
    <property type="entry name" value="SpoIIM-like"/>
</dbReference>
<dbReference type="PANTHER" id="PTHR35337:SF1">
    <property type="entry name" value="SLR1478 PROTEIN"/>
    <property type="match status" value="1"/>
</dbReference>
<feature type="transmembrane region" description="Helical" evidence="1">
    <location>
        <begin position="268"/>
        <end position="286"/>
    </location>
</feature>
<evidence type="ECO:0000313" key="3">
    <source>
        <dbReference type="Proteomes" id="UP001084197"/>
    </source>
</evidence>